<dbReference type="AlphaFoldDB" id="A0AAV7U4N1"/>
<sequence length="78" mass="9060">MCVAHRQEIEELTQVWEKEPQKQEKQEPQEEELEVTKLGEFMAAEKHTSGMNELVGKLKEANDKLEMLDALHTGDHEE</sequence>
<dbReference type="Proteomes" id="UP001066276">
    <property type="component" value="Chromosome 3_1"/>
</dbReference>
<keyword evidence="2" id="KW-1185">Reference proteome</keyword>
<proteinExistence type="predicted"/>
<gene>
    <name evidence="1" type="ORF">NDU88_000584</name>
</gene>
<comment type="caution">
    <text evidence="1">The sequence shown here is derived from an EMBL/GenBank/DDBJ whole genome shotgun (WGS) entry which is preliminary data.</text>
</comment>
<evidence type="ECO:0000313" key="2">
    <source>
        <dbReference type="Proteomes" id="UP001066276"/>
    </source>
</evidence>
<evidence type="ECO:0000313" key="1">
    <source>
        <dbReference type="EMBL" id="KAJ1183770.1"/>
    </source>
</evidence>
<dbReference type="EMBL" id="JANPWB010000005">
    <property type="protein sequence ID" value="KAJ1183770.1"/>
    <property type="molecule type" value="Genomic_DNA"/>
</dbReference>
<organism evidence="1 2">
    <name type="scientific">Pleurodeles waltl</name>
    <name type="common">Iberian ribbed newt</name>
    <dbReference type="NCBI Taxonomy" id="8319"/>
    <lineage>
        <taxon>Eukaryota</taxon>
        <taxon>Metazoa</taxon>
        <taxon>Chordata</taxon>
        <taxon>Craniata</taxon>
        <taxon>Vertebrata</taxon>
        <taxon>Euteleostomi</taxon>
        <taxon>Amphibia</taxon>
        <taxon>Batrachia</taxon>
        <taxon>Caudata</taxon>
        <taxon>Salamandroidea</taxon>
        <taxon>Salamandridae</taxon>
        <taxon>Pleurodelinae</taxon>
        <taxon>Pleurodeles</taxon>
    </lineage>
</organism>
<accession>A0AAV7U4N1</accession>
<name>A0AAV7U4N1_PLEWA</name>
<protein>
    <submittedName>
        <fullName evidence="1">Uncharacterized protein</fullName>
    </submittedName>
</protein>
<reference evidence="1" key="1">
    <citation type="journal article" date="2022" name="bioRxiv">
        <title>Sequencing and chromosome-scale assembly of the giantPleurodeles waltlgenome.</title>
        <authorList>
            <person name="Brown T."/>
            <person name="Elewa A."/>
            <person name="Iarovenko S."/>
            <person name="Subramanian E."/>
            <person name="Araus A.J."/>
            <person name="Petzold A."/>
            <person name="Susuki M."/>
            <person name="Suzuki K.-i.T."/>
            <person name="Hayashi T."/>
            <person name="Toyoda A."/>
            <person name="Oliveira C."/>
            <person name="Osipova E."/>
            <person name="Leigh N.D."/>
            <person name="Simon A."/>
            <person name="Yun M.H."/>
        </authorList>
    </citation>
    <scope>NUCLEOTIDE SEQUENCE</scope>
    <source>
        <strain evidence="1">20211129_DDA</strain>
        <tissue evidence="1">Liver</tissue>
    </source>
</reference>